<dbReference type="EMBL" id="BART01034610">
    <property type="protein sequence ID" value="GAH06324.1"/>
    <property type="molecule type" value="Genomic_DNA"/>
</dbReference>
<organism evidence="2">
    <name type="scientific">marine sediment metagenome</name>
    <dbReference type="NCBI Taxonomy" id="412755"/>
    <lineage>
        <taxon>unclassified sequences</taxon>
        <taxon>metagenomes</taxon>
        <taxon>ecological metagenomes</taxon>
    </lineage>
</organism>
<feature type="compositionally biased region" description="Basic and acidic residues" evidence="1">
    <location>
        <begin position="30"/>
        <end position="43"/>
    </location>
</feature>
<reference evidence="2" key="1">
    <citation type="journal article" date="2014" name="Front. Microbiol.">
        <title>High frequency of phylogenetically diverse reductive dehalogenase-homologous genes in deep subseafloor sedimentary metagenomes.</title>
        <authorList>
            <person name="Kawai M."/>
            <person name="Futagami T."/>
            <person name="Toyoda A."/>
            <person name="Takaki Y."/>
            <person name="Nishi S."/>
            <person name="Hori S."/>
            <person name="Arai W."/>
            <person name="Tsubouchi T."/>
            <person name="Morono Y."/>
            <person name="Uchiyama I."/>
            <person name="Ito T."/>
            <person name="Fujiyama A."/>
            <person name="Inagaki F."/>
            <person name="Takami H."/>
        </authorList>
    </citation>
    <scope>NUCLEOTIDE SEQUENCE</scope>
    <source>
        <strain evidence="2">Expedition CK06-06</strain>
    </source>
</reference>
<evidence type="ECO:0000256" key="1">
    <source>
        <dbReference type="SAM" id="MobiDB-lite"/>
    </source>
</evidence>
<feature type="region of interest" description="Disordered" evidence="1">
    <location>
        <begin position="1"/>
        <end position="43"/>
    </location>
</feature>
<feature type="non-terminal residue" evidence="2">
    <location>
        <position position="43"/>
    </location>
</feature>
<comment type="caution">
    <text evidence="2">The sequence shown here is derived from an EMBL/GenBank/DDBJ whole genome shotgun (WGS) entry which is preliminary data.</text>
</comment>
<name>X1DMU2_9ZZZZ</name>
<gene>
    <name evidence="2" type="ORF">S01H4_59101</name>
</gene>
<evidence type="ECO:0000313" key="2">
    <source>
        <dbReference type="EMBL" id="GAH06324.1"/>
    </source>
</evidence>
<dbReference type="AlphaFoldDB" id="X1DMU2"/>
<proteinExistence type="predicted"/>
<protein>
    <submittedName>
        <fullName evidence="2">Uncharacterized protein</fullName>
    </submittedName>
</protein>
<accession>X1DMU2</accession>
<sequence>MDNAQQIKNLLPKKEIKTTPPIPSKPAPKVSEKTPEKTSHQQR</sequence>